<dbReference type="STRING" id="1081108.A0A168AXS0"/>
<dbReference type="Proteomes" id="UP000076881">
    <property type="component" value="Unassembled WGS sequence"/>
</dbReference>
<evidence type="ECO:0000313" key="3">
    <source>
        <dbReference type="Proteomes" id="UP000076881"/>
    </source>
</evidence>
<dbReference type="GO" id="GO:0016787">
    <property type="term" value="F:hydrolase activity"/>
    <property type="evidence" value="ECO:0007669"/>
    <property type="project" value="UniProtKB-KW"/>
</dbReference>
<dbReference type="AlphaFoldDB" id="A0A168AXS0"/>
<sequence length="331" mass="37121">MSIPWTTDEVFESYNIVERAYKTVSSHEINTAVLVPKNIKPGLHPILYHIHGGFLVTAHGLFAPFFPKWVDRLALEHSAIIVSPDYRLLPSKNGVADVLEDVEDGWKWIQSSLASLLEKIAPGVEPDFHRVLLAGGSAGGYCATQLAFSHPKDFRAVATAYPLLDPKDKIFRAGPGLDEPTVLGFALEDIPSKEDTLIWIEEKRKYFFTKDGFERTPFAVAACHHGIYTSHIFDNKHLDRPEFSPLERLRIGQSLPKKMWILQGDADTTTHIRGADRFVAQLQKSLPDVTLRYDVVAGQDHAFEFDETTWESFAPEALHFVSEAWVGADLA</sequence>
<dbReference type="EMBL" id="AZHF01000011">
    <property type="protein sequence ID" value="OAA69335.1"/>
    <property type="molecule type" value="Genomic_DNA"/>
</dbReference>
<dbReference type="Gene3D" id="3.40.50.1820">
    <property type="entry name" value="alpha/beta hydrolase"/>
    <property type="match status" value="1"/>
</dbReference>
<proteinExistence type="predicted"/>
<dbReference type="PANTHER" id="PTHR23024">
    <property type="entry name" value="ARYLACETAMIDE DEACETYLASE"/>
    <property type="match status" value="1"/>
</dbReference>
<gene>
    <name evidence="2" type="ORF">LEL_10211</name>
</gene>
<name>A0A168AXS0_CORDF</name>
<dbReference type="InterPro" id="IPR013094">
    <property type="entry name" value="AB_hydrolase_3"/>
</dbReference>
<dbReference type="InterPro" id="IPR029058">
    <property type="entry name" value="AB_hydrolase_fold"/>
</dbReference>
<protein>
    <submittedName>
        <fullName evidence="2">Alpha/beta hydrolase fold-3</fullName>
    </submittedName>
</protein>
<dbReference type="PANTHER" id="PTHR23024:SF24">
    <property type="entry name" value="ALPHA_BETA HYDROLASE FOLD-3 DOMAIN-CONTAINING PROTEIN"/>
    <property type="match status" value="1"/>
</dbReference>
<dbReference type="SUPFAM" id="SSF53474">
    <property type="entry name" value="alpha/beta-Hydrolases"/>
    <property type="match status" value="1"/>
</dbReference>
<dbReference type="OrthoDB" id="4870809at2759"/>
<comment type="caution">
    <text evidence="2">The sequence shown here is derived from an EMBL/GenBank/DDBJ whole genome shotgun (WGS) entry which is preliminary data.</text>
</comment>
<dbReference type="InterPro" id="IPR050466">
    <property type="entry name" value="Carboxylest/Gibb_receptor"/>
</dbReference>
<organism evidence="2 3">
    <name type="scientific">Akanthomyces lecanii RCEF 1005</name>
    <dbReference type="NCBI Taxonomy" id="1081108"/>
    <lineage>
        <taxon>Eukaryota</taxon>
        <taxon>Fungi</taxon>
        <taxon>Dikarya</taxon>
        <taxon>Ascomycota</taxon>
        <taxon>Pezizomycotina</taxon>
        <taxon>Sordariomycetes</taxon>
        <taxon>Hypocreomycetidae</taxon>
        <taxon>Hypocreales</taxon>
        <taxon>Cordycipitaceae</taxon>
        <taxon>Akanthomyces</taxon>
        <taxon>Cordyceps confragosa</taxon>
    </lineage>
</organism>
<evidence type="ECO:0000259" key="1">
    <source>
        <dbReference type="Pfam" id="PF07859"/>
    </source>
</evidence>
<keyword evidence="3" id="KW-1185">Reference proteome</keyword>
<reference evidence="2 3" key="1">
    <citation type="journal article" date="2016" name="Genome Biol. Evol.">
        <title>Divergent and convergent evolution of fungal pathogenicity.</title>
        <authorList>
            <person name="Shang Y."/>
            <person name="Xiao G."/>
            <person name="Zheng P."/>
            <person name="Cen K."/>
            <person name="Zhan S."/>
            <person name="Wang C."/>
        </authorList>
    </citation>
    <scope>NUCLEOTIDE SEQUENCE [LARGE SCALE GENOMIC DNA]</scope>
    <source>
        <strain evidence="2 3">RCEF 1005</strain>
    </source>
</reference>
<dbReference type="Pfam" id="PF07859">
    <property type="entry name" value="Abhydrolase_3"/>
    <property type="match status" value="1"/>
</dbReference>
<evidence type="ECO:0000313" key="2">
    <source>
        <dbReference type="EMBL" id="OAA69335.1"/>
    </source>
</evidence>
<feature type="domain" description="Alpha/beta hydrolase fold-3" evidence="1">
    <location>
        <begin position="48"/>
        <end position="166"/>
    </location>
</feature>
<accession>A0A168AXS0</accession>
<keyword evidence="2" id="KW-0378">Hydrolase</keyword>